<evidence type="ECO:0000313" key="2">
    <source>
        <dbReference type="EMBL" id="HBJ09685.1"/>
    </source>
</evidence>
<organism evidence="2 3">
    <name type="scientific">Coprobacter fastidiosus</name>
    <dbReference type="NCBI Taxonomy" id="1099853"/>
    <lineage>
        <taxon>Bacteria</taxon>
        <taxon>Pseudomonadati</taxon>
        <taxon>Bacteroidota</taxon>
        <taxon>Bacteroidia</taxon>
        <taxon>Bacteroidales</taxon>
        <taxon>Barnesiellaceae</taxon>
        <taxon>Coprobacter</taxon>
    </lineage>
</organism>
<feature type="domain" description="Glycosyl hydrolase family 59 C-terminal lectin" evidence="1">
    <location>
        <begin position="10"/>
        <end position="175"/>
    </location>
</feature>
<dbReference type="Pfam" id="PF21708">
    <property type="entry name" value="Glyco_hydro_59_C"/>
    <property type="match status" value="1"/>
</dbReference>
<feature type="non-terminal residue" evidence="2">
    <location>
        <position position="1"/>
    </location>
</feature>
<name>A0A354M596_9BACT</name>
<sequence length="180" mass="19954">NHVTPRWLSDQGGAFEVVKLPDGNRVLQQQITESLICWDPWGKNNPEPYTQAGSSNSSDYVVSADFKIGEQGCARIFGVVSWFESNTAPHGVGLEITHSGEWKLSINQKVIKEGVIEIDPSAWNHFVLECGISEVRAIVNNCILADIPADRNYVKGFLGVGSDWNRVCFDNLQVRPLNVN</sequence>
<comment type="caution">
    <text evidence="2">The sequence shown here is derived from an EMBL/GenBank/DDBJ whole genome shotgun (WGS) entry which is preliminary data.</text>
</comment>
<dbReference type="AlphaFoldDB" id="A0A354M596"/>
<proteinExistence type="predicted"/>
<dbReference type="EMBL" id="DNWC01000154">
    <property type="protein sequence ID" value="HBJ09685.1"/>
    <property type="molecule type" value="Genomic_DNA"/>
</dbReference>
<evidence type="ECO:0000259" key="1">
    <source>
        <dbReference type="Pfam" id="PF21708"/>
    </source>
</evidence>
<accession>A0A354M596</accession>
<evidence type="ECO:0000313" key="3">
    <source>
        <dbReference type="Proteomes" id="UP000262954"/>
    </source>
</evidence>
<protein>
    <recommendedName>
        <fullName evidence="1">Glycosyl hydrolase family 59 C-terminal lectin domain-containing protein</fullName>
    </recommendedName>
</protein>
<gene>
    <name evidence="2" type="ORF">DDY73_11875</name>
</gene>
<dbReference type="Proteomes" id="UP000262954">
    <property type="component" value="Unassembled WGS sequence"/>
</dbReference>
<dbReference type="Gene3D" id="2.60.120.560">
    <property type="entry name" value="Exo-inulinase, domain 1"/>
    <property type="match status" value="1"/>
</dbReference>
<reference evidence="2 3" key="1">
    <citation type="journal article" date="2018" name="Nat. Biotechnol.">
        <title>A standardized bacterial taxonomy based on genome phylogeny substantially revises the tree of life.</title>
        <authorList>
            <person name="Parks D.H."/>
            <person name="Chuvochina M."/>
            <person name="Waite D.W."/>
            <person name="Rinke C."/>
            <person name="Skarshewski A."/>
            <person name="Chaumeil P.A."/>
            <person name="Hugenholtz P."/>
        </authorList>
    </citation>
    <scope>NUCLEOTIDE SEQUENCE [LARGE SCALE GENOMIC DNA]</scope>
    <source>
        <strain evidence="2">UBA11482</strain>
    </source>
</reference>
<dbReference type="InterPro" id="IPR049162">
    <property type="entry name" value="GH59_C"/>
</dbReference>